<feature type="region of interest" description="Disordered" evidence="1">
    <location>
        <begin position="54"/>
        <end position="95"/>
    </location>
</feature>
<evidence type="ECO:0000256" key="2">
    <source>
        <dbReference type="SAM" id="SignalP"/>
    </source>
</evidence>
<dbReference type="AlphaFoldDB" id="A0A1H7FJW7"/>
<evidence type="ECO:0000313" key="4">
    <source>
        <dbReference type="Proteomes" id="UP000198807"/>
    </source>
</evidence>
<dbReference type="EMBL" id="FOBC01000001">
    <property type="protein sequence ID" value="SEK26403.1"/>
    <property type="molecule type" value="Genomic_DNA"/>
</dbReference>
<feature type="compositionally biased region" description="Polar residues" evidence="1">
    <location>
        <begin position="55"/>
        <end position="66"/>
    </location>
</feature>
<name>A0A1H7FJW7_9GAMM</name>
<feature type="signal peptide" evidence="2">
    <location>
        <begin position="1"/>
        <end position="17"/>
    </location>
</feature>
<evidence type="ECO:0000313" key="3">
    <source>
        <dbReference type="EMBL" id="SEK26403.1"/>
    </source>
</evidence>
<protein>
    <submittedName>
        <fullName evidence="3">Uncharacterized protein</fullName>
    </submittedName>
</protein>
<dbReference type="STRING" id="650850.SAMN04488129_101147"/>
<accession>A0A1H7FJW7</accession>
<keyword evidence="4" id="KW-1185">Reference proteome</keyword>
<feature type="compositionally biased region" description="Basic and acidic residues" evidence="1">
    <location>
        <begin position="71"/>
        <end position="95"/>
    </location>
</feature>
<dbReference type="Proteomes" id="UP000198807">
    <property type="component" value="Unassembled WGS sequence"/>
</dbReference>
<feature type="chain" id="PRO_5011760275" evidence="2">
    <location>
        <begin position="18"/>
        <end position="95"/>
    </location>
</feature>
<proteinExistence type="predicted"/>
<organism evidence="3 4">
    <name type="scientific">Halomonas daqiaonensis</name>
    <dbReference type="NCBI Taxonomy" id="650850"/>
    <lineage>
        <taxon>Bacteria</taxon>
        <taxon>Pseudomonadati</taxon>
        <taxon>Pseudomonadota</taxon>
        <taxon>Gammaproteobacteria</taxon>
        <taxon>Oceanospirillales</taxon>
        <taxon>Halomonadaceae</taxon>
        <taxon>Halomonas</taxon>
    </lineage>
</organism>
<gene>
    <name evidence="3" type="ORF">SAMN04488129_101147</name>
</gene>
<keyword evidence="2" id="KW-0732">Signal</keyword>
<sequence>MKPIVTGLLAFSMMTFAMVLDAQDATNTNPRLAPDKGEDTKQFPDSFFNKREKQTITLPSDQQQYPDSVFDEERQKRDIQRKFPDSVFDEKRRSP</sequence>
<reference evidence="4" key="1">
    <citation type="submission" date="2016-10" db="EMBL/GenBank/DDBJ databases">
        <authorList>
            <person name="Varghese N."/>
            <person name="Submissions S."/>
        </authorList>
    </citation>
    <scope>NUCLEOTIDE SEQUENCE [LARGE SCALE GENOMIC DNA]</scope>
    <source>
        <strain evidence="4">CGMCC 1.9150</strain>
    </source>
</reference>
<dbReference type="RefSeq" id="WP_089709733.1">
    <property type="nucleotide sequence ID" value="NZ_FOBC01000001.1"/>
</dbReference>
<evidence type="ECO:0000256" key="1">
    <source>
        <dbReference type="SAM" id="MobiDB-lite"/>
    </source>
</evidence>